<feature type="signal peptide" evidence="1">
    <location>
        <begin position="1"/>
        <end position="21"/>
    </location>
</feature>
<dbReference type="InterPro" id="IPR013424">
    <property type="entry name" value="Ice-binding_C"/>
</dbReference>
<dbReference type="EMBL" id="WQMS01000013">
    <property type="protein sequence ID" value="MVO78522.1"/>
    <property type="molecule type" value="Genomic_DNA"/>
</dbReference>
<dbReference type="NCBIfam" id="NF035944">
    <property type="entry name" value="PEPxxWA-CTERM"/>
    <property type="match status" value="1"/>
</dbReference>
<accession>A0A6I4J1J8</accession>
<evidence type="ECO:0000256" key="1">
    <source>
        <dbReference type="SAM" id="SignalP"/>
    </source>
</evidence>
<feature type="chain" id="PRO_5026150413" evidence="1">
    <location>
        <begin position="22"/>
        <end position="211"/>
    </location>
</feature>
<dbReference type="NCBIfam" id="TIGR02595">
    <property type="entry name" value="PEP_CTERM"/>
    <property type="match status" value="1"/>
</dbReference>
<dbReference type="Pfam" id="PF07589">
    <property type="entry name" value="PEP-CTERM"/>
    <property type="match status" value="1"/>
</dbReference>
<keyword evidence="1" id="KW-0732">Signal</keyword>
<dbReference type="AlphaFoldDB" id="A0A6I4J1J8"/>
<sequence>MKTVYLALAATALCVAGSAQAASTSYNSTPADGWFYGNGNDYSPANTAVLTTDDNDQLYLRFHKTFAVAPASSGNVYSFALGTDPMSFDWGIDNNAGASITALLTLKNLGTGQTFSYDPFFVGNDNSNGAGSSQNSFRLNWAPIGFNPGVNDTYRVTLDVSGLAGGPQSLSIDAKLGAGVPEPATWAMMIGGFGFVGGALRSRRRATVRFA</sequence>
<proteinExistence type="predicted"/>
<comment type="caution">
    <text evidence="3">The sequence shown here is derived from an EMBL/GenBank/DDBJ whole genome shotgun (WGS) entry which is preliminary data.</text>
</comment>
<dbReference type="RefSeq" id="WP_157027456.1">
    <property type="nucleotide sequence ID" value="NZ_WQMS01000013.1"/>
</dbReference>
<feature type="domain" description="Ice-binding protein C-terminal" evidence="2">
    <location>
        <begin position="180"/>
        <end position="204"/>
    </location>
</feature>
<evidence type="ECO:0000313" key="3">
    <source>
        <dbReference type="EMBL" id="MVO78522.1"/>
    </source>
</evidence>
<keyword evidence="4" id="KW-1185">Reference proteome</keyword>
<name>A0A6I4J1J8_9SPHN</name>
<protein>
    <submittedName>
        <fullName evidence="3">PEPxxWA-CTERM sorting domain-containing protein</fullName>
    </submittedName>
</protein>
<dbReference type="Proteomes" id="UP000441389">
    <property type="component" value="Unassembled WGS sequence"/>
</dbReference>
<organism evidence="3 4">
    <name type="scientific">Sphingomonas horti</name>
    <dbReference type="NCBI Taxonomy" id="2682842"/>
    <lineage>
        <taxon>Bacteria</taxon>
        <taxon>Pseudomonadati</taxon>
        <taxon>Pseudomonadota</taxon>
        <taxon>Alphaproteobacteria</taxon>
        <taxon>Sphingomonadales</taxon>
        <taxon>Sphingomonadaceae</taxon>
        <taxon>Sphingomonas</taxon>
    </lineage>
</organism>
<evidence type="ECO:0000313" key="4">
    <source>
        <dbReference type="Proteomes" id="UP000441389"/>
    </source>
</evidence>
<reference evidence="3 4" key="1">
    <citation type="submission" date="2019-12" db="EMBL/GenBank/DDBJ databases">
        <authorList>
            <person name="Huq M.A."/>
        </authorList>
    </citation>
    <scope>NUCLEOTIDE SEQUENCE [LARGE SCALE GENOMIC DNA]</scope>
    <source>
        <strain evidence="3 4">MAH-20</strain>
    </source>
</reference>
<evidence type="ECO:0000259" key="2">
    <source>
        <dbReference type="Pfam" id="PF07589"/>
    </source>
</evidence>
<gene>
    <name evidence="3" type="ORF">GON01_11340</name>
</gene>